<evidence type="ECO:0000256" key="1">
    <source>
        <dbReference type="SAM" id="MobiDB-lite"/>
    </source>
</evidence>
<sequence>MENEEYNATSLVEKTVDNKEKSIDNDENVKTEKIKKIHEDNSSLESSLESDSDNSEKFEKLLKNAKVVNISSFNKNEEYIKKFGDDINRLRKAEYENIFTQNELLRNDFLNHEKLTKEVQNSLEDAK</sequence>
<dbReference type="VEuPathDB" id="PlasmoDB:PCYB_103090"/>
<dbReference type="GeneID" id="14693319"/>
<feature type="compositionally biased region" description="Basic and acidic residues" evidence="1">
    <location>
        <begin position="14"/>
        <end position="41"/>
    </location>
</feature>
<keyword evidence="3" id="KW-1185">Reference proteome</keyword>
<evidence type="ECO:0000313" key="2">
    <source>
        <dbReference type="EMBL" id="GAB66959.1"/>
    </source>
</evidence>
<dbReference type="PhylomeDB" id="K6UU95"/>
<dbReference type="AlphaFoldDB" id="K6UU95"/>
<proteinExistence type="predicted"/>
<feature type="compositionally biased region" description="Polar residues" evidence="1">
    <location>
        <begin position="1"/>
        <end position="12"/>
    </location>
</feature>
<evidence type="ECO:0000313" key="3">
    <source>
        <dbReference type="Proteomes" id="UP000006319"/>
    </source>
</evidence>
<protein>
    <submittedName>
        <fullName evidence="2">Uncharacterized protein</fullName>
    </submittedName>
</protein>
<dbReference type="Proteomes" id="UP000006319">
    <property type="component" value="Chromosome 10"/>
</dbReference>
<reference evidence="2 3" key="1">
    <citation type="journal article" date="2012" name="Nat. Genet.">
        <title>Plasmodium cynomolgi genome sequences provide insight into Plasmodium vivax and the monkey malaria clade.</title>
        <authorList>
            <person name="Tachibana S."/>
            <person name="Sullivan S.A."/>
            <person name="Kawai S."/>
            <person name="Nakamura S."/>
            <person name="Kim H.R."/>
            <person name="Goto N."/>
            <person name="Arisue N."/>
            <person name="Palacpac N.M.Q."/>
            <person name="Honma H."/>
            <person name="Yagi M."/>
            <person name="Tougan T."/>
            <person name="Katakai Y."/>
            <person name="Kaneko O."/>
            <person name="Mita T."/>
            <person name="Kita K."/>
            <person name="Yasutomi Y."/>
            <person name="Sutton P.L."/>
            <person name="Shakhbatyan R."/>
            <person name="Horii T."/>
            <person name="Yasunaga T."/>
            <person name="Barnwell J.W."/>
            <person name="Escalante A.A."/>
            <person name="Carlton J.M."/>
            <person name="Tanabe K."/>
        </authorList>
    </citation>
    <scope>NUCLEOTIDE SEQUENCE [LARGE SCALE GENOMIC DNA]</scope>
    <source>
        <strain evidence="2 3">B</strain>
    </source>
</reference>
<feature type="region of interest" description="Disordered" evidence="1">
    <location>
        <begin position="1"/>
        <end position="55"/>
    </location>
</feature>
<dbReference type="RefSeq" id="XP_004222906.1">
    <property type="nucleotide sequence ID" value="XM_004222858.1"/>
</dbReference>
<dbReference type="EMBL" id="DF157102">
    <property type="protein sequence ID" value="GAB66959.1"/>
    <property type="molecule type" value="Genomic_DNA"/>
</dbReference>
<organism evidence="2 3">
    <name type="scientific">Plasmodium cynomolgi (strain B)</name>
    <dbReference type="NCBI Taxonomy" id="1120755"/>
    <lineage>
        <taxon>Eukaryota</taxon>
        <taxon>Sar</taxon>
        <taxon>Alveolata</taxon>
        <taxon>Apicomplexa</taxon>
        <taxon>Aconoidasida</taxon>
        <taxon>Haemosporida</taxon>
        <taxon>Plasmodiidae</taxon>
        <taxon>Plasmodium</taxon>
        <taxon>Plasmodium (Plasmodium)</taxon>
    </lineage>
</organism>
<accession>K6UU95</accession>
<name>K6UU95_PLACD</name>
<dbReference type="KEGG" id="pcy:PCYB_103090"/>
<dbReference type="eggNOG" id="ENOG502QY2M">
    <property type="taxonomic scope" value="Eukaryota"/>
</dbReference>
<gene>
    <name evidence="2" type="ORF">PCYB_103090</name>
</gene>